<accession>A0AAD8H170</accession>
<protein>
    <submittedName>
        <fullName evidence="1">Uncharacterized protein</fullName>
    </submittedName>
</protein>
<dbReference type="EMBL" id="JAUIZM010000011">
    <property type="protein sequence ID" value="KAK1358554.1"/>
    <property type="molecule type" value="Genomic_DNA"/>
</dbReference>
<dbReference type="AlphaFoldDB" id="A0AAD8H170"/>
<gene>
    <name evidence="1" type="ORF">POM88_051810</name>
</gene>
<organism evidence="1 2">
    <name type="scientific">Heracleum sosnowskyi</name>
    <dbReference type="NCBI Taxonomy" id="360622"/>
    <lineage>
        <taxon>Eukaryota</taxon>
        <taxon>Viridiplantae</taxon>
        <taxon>Streptophyta</taxon>
        <taxon>Embryophyta</taxon>
        <taxon>Tracheophyta</taxon>
        <taxon>Spermatophyta</taxon>
        <taxon>Magnoliopsida</taxon>
        <taxon>eudicotyledons</taxon>
        <taxon>Gunneridae</taxon>
        <taxon>Pentapetalae</taxon>
        <taxon>asterids</taxon>
        <taxon>campanulids</taxon>
        <taxon>Apiales</taxon>
        <taxon>Apiaceae</taxon>
        <taxon>Apioideae</taxon>
        <taxon>apioid superclade</taxon>
        <taxon>Tordylieae</taxon>
        <taxon>Tordyliinae</taxon>
        <taxon>Heracleum</taxon>
    </lineage>
</organism>
<comment type="caution">
    <text evidence="1">The sequence shown here is derived from an EMBL/GenBank/DDBJ whole genome shotgun (WGS) entry which is preliminary data.</text>
</comment>
<reference evidence="1" key="2">
    <citation type="submission" date="2023-05" db="EMBL/GenBank/DDBJ databases">
        <authorList>
            <person name="Schelkunov M.I."/>
        </authorList>
    </citation>
    <scope>NUCLEOTIDE SEQUENCE</scope>
    <source>
        <strain evidence="1">Hsosn_3</strain>
        <tissue evidence="1">Leaf</tissue>
    </source>
</reference>
<evidence type="ECO:0000313" key="1">
    <source>
        <dbReference type="EMBL" id="KAK1358554.1"/>
    </source>
</evidence>
<name>A0AAD8H170_9APIA</name>
<proteinExistence type="predicted"/>
<keyword evidence="2" id="KW-1185">Reference proteome</keyword>
<evidence type="ECO:0000313" key="2">
    <source>
        <dbReference type="Proteomes" id="UP001237642"/>
    </source>
</evidence>
<reference evidence="1" key="1">
    <citation type="submission" date="2023-02" db="EMBL/GenBank/DDBJ databases">
        <title>Genome of toxic invasive species Heracleum sosnowskyi carries increased number of genes despite the absence of recent whole-genome duplications.</title>
        <authorList>
            <person name="Schelkunov M."/>
            <person name="Shtratnikova V."/>
            <person name="Makarenko M."/>
            <person name="Klepikova A."/>
            <person name="Omelchenko D."/>
            <person name="Novikova G."/>
            <person name="Obukhova E."/>
            <person name="Bogdanov V."/>
            <person name="Penin A."/>
            <person name="Logacheva M."/>
        </authorList>
    </citation>
    <scope>NUCLEOTIDE SEQUENCE</scope>
    <source>
        <strain evidence="1">Hsosn_3</strain>
        <tissue evidence="1">Leaf</tissue>
    </source>
</reference>
<sequence length="177" mass="20046">MKEKLGVFVCMNIWFAMHGKSKSAHDLPVFLLVNRGGMDVKQIDTNVKEILRRTWTIPEAEQAAQAGKGSGGNTTILPTLVINNRHYTGIYRVRAQHRSTQLIILVFYNMALSGPYKRLQMPSKPPGSMGDGANRLTTVKLHCGRFSVNNEFKSYCSLCFKFYGRILRFLLELYPDS</sequence>
<dbReference type="Proteomes" id="UP001237642">
    <property type="component" value="Unassembled WGS sequence"/>
</dbReference>